<dbReference type="PRINTS" id="PR00344">
    <property type="entry name" value="BCTRLSENSOR"/>
</dbReference>
<evidence type="ECO:0000256" key="3">
    <source>
        <dbReference type="ARBA" id="ARBA00022553"/>
    </source>
</evidence>
<evidence type="ECO:0000256" key="2">
    <source>
        <dbReference type="ARBA" id="ARBA00012438"/>
    </source>
</evidence>
<dbReference type="CDD" id="cd00082">
    <property type="entry name" value="HisKA"/>
    <property type="match status" value="1"/>
</dbReference>
<dbReference type="InterPro" id="IPR011623">
    <property type="entry name" value="7TMR_DISM_rcpt_extracell_dom1"/>
</dbReference>
<feature type="transmembrane region" description="Helical" evidence="5">
    <location>
        <begin position="202"/>
        <end position="222"/>
    </location>
</feature>
<dbReference type="InterPro" id="IPR036097">
    <property type="entry name" value="HisK_dim/P_sf"/>
</dbReference>
<comment type="catalytic activity">
    <reaction evidence="1">
        <text>ATP + protein L-histidine = ADP + protein N-phospho-L-histidine.</text>
        <dbReference type="EC" id="2.7.13.3"/>
    </reaction>
</comment>
<evidence type="ECO:0000256" key="5">
    <source>
        <dbReference type="SAM" id="Phobius"/>
    </source>
</evidence>
<dbReference type="RefSeq" id="WP_106135107.1">
    <property type="nucleotide sequence ID" value="NZ_PVTR01000013.1"/>
</dbReference>
<dbReference type="InterPro" id="IPR036890">
    <property type="entry name" value="HATPase_C_sf"/>
</dbReference>
<evidence type="ECO:0000259" key="6">
    <source>
        <dbReference type="PROSITE" id="PS50109"/>
    </source>
</evidence>
<sequence length="701" mass="79704">MGDLKKINRLYWLLPLVFLLGATLIFLFGFFGDRTPSSLESFETFVFDPEKGDFEVLNVKSSGYNDLGFVEDTVKLKIPLNSAAFEKADLIEISNPTFVFTSLNYVDEEGLIIERLEALTESDFFYPNPVYRLPVYRDSRGFLEFRILSSDPLRFSLTTYENERILKKSNQILTLVSIYCGIMLALALYNFFLYFLVQDKGYLYYFLYIICIGMAQISLLGYSNIFFFQENTDLYQVSIIFFSSFSGIFGVLFIQNFLKTKFHTPKLHLVLNGVAILYGIGFTSRLFGLVEVSYSITDLAGLMVVVFFISTAFVVANKNFKPAEYFLFAWAFFLVGLFSFILHNTGLIYLGTFPSLPMLLGTAFEAILLSLALAYRINALKQEKDKEQSEKLRVMEETEILILRQNEVLEEKVRKRTEELEEILHDLQQTQTQLVNQEKMASLGQLTAGIAHEINNPINFVSSNISPLKRDIKDILEIVEAYRRKGAVEFSDDTRRELTALERDLEFDYLLNEVEQLLKGMEDGAKRTVEIVKGLRIFSRIDEQDIKHVDIHEGIDSTLVLLNSTIGSQIEIVKEYGAIPMVECLAGKINQVFMNILNNAVHALLDHPEEGKKGMITIRTSLEGDFVKIQIEDNGPGIPKELQNRIFEPFFTTKAVGQGTGLGLSIVYTIIENHRGKLTVHSDEGQGTTFMIHLPVSQPEA</sequence>
<gene>
    <name evidence="7" type="ORF">CLW00_11332</name>
</gene>
<dbReference type="AlphaFoldDB" id="A0A2T0WFI5"/>
<proteinExistence type="predicted"/>
<name>A0A2T0WFI5_9BACT</name>
<dbReference type="SUPFAM" id="SSF47384">
    <property type="entry name" value="Homodimeric domain of signal transducing histidine kinase"/>
    <property type="match status" value="1"/>
</dbReference>
<keyword evidence="3" id="KW-0597">Phosphoprotein</keyword>
<keyword evidence="5" id="KW-1133">Transmembrane helix</keyword>
<dbReference type="OrthoDB" id="9806995at2"/>
<keyword evidence="5" id="KW-0472">Membrane</keyword>
<dbReference type="Gene3D" id="1.10.287.130">
    <property type="match status" value="1"/>
</dbReference>
<feature type="transmembrane region" description="Helical" evidence="5">
    <location>
        <begin position="356"/>
        <end position="375"/>
    </location>
</feature>
<accession>A0A2T0WFI5</accession>
<evidence type="ECO:0000256" key="4">
    <source>
        <dbReference type="SAM" id="Coils"/>
    </source>
</evidence>
<feature type="transmembrane region" description="Helical" evidence="5">
    <location>
        <begin position="12"/>
        <end position="31"/>
    </location>
</feature>
<reference evidence="7 8" key="1">
    <citation type="submission" date="2018-03" db="EMBL/GenBank/DDBJ databases">
        <title>Genomic Encyclopedia of Archaeal and Bacterial Type Strains, Phase II (KMG-II): from individual species to whole genera.</title>
        <authorList>
            <person name="Goeker M."/>
        </authorList>
    </citation>
    <scope>NUCLEOTIDE SEQUENCE [LARGE SCALE GENOMIC DNA]</scope>
    <source>
        <strain evidence="7 8">DSM 27929</strain>
    </source>
</reference>
<dbReference type="Proteomes" id="UP000238157">
    <property type="component" value="Unassembled WGS sequence"/>
</dbReference>
<feature type="domain" description="Histidine kinase" evidence="6">
    <location>
        <begin position="449"/>
        <end position="698"/>
    </location>
</feature>
<dbReference type="InterPro" id="IPR003594">
    <property type="entry name" value="HATPase_dom"/>
</dbReference>
<dbReference type="InterPro" id="IPR004358">
    <property type="entry name" value="Sig_transdc_His_kin-like_C"/>
</dbReference>
<protein>
    <recommendedName>
        <fullName evidence="2">histidine kinase</fullName>
        <ecNumber evidence="2">2.7.13.3</ecNumber>
    </recommendedName>
</protein>
<keyword evidence="4" id="KW-0175">Coiled coil</keyword>
<dbReference type="SMART" id="SM00388">
    <property type="entry name" value="HisKA"/>
    <property type="match status" value="1"/>
</dbReference>
<evidence type="ECO:0000313" key="7">
    <source>
        <dbReference type="EMBL" id="PRY85284.1"/>
    </source>
</evidence>
<feature type="transmembrane region" description="Helical" evidence="5">
    <location>
        <begin position="294"/>
        <end position="315"/>
    </location>
</feature>
<dbReference type="SUPFAM" id="SSF55874">
    <property type="entry name" value="ATPase domain of HSP90 chaperone/DNA topoisomerase II/histidine kinase"/>
    <property type="match status" value="1"/>
</dbReference>
<evidence type="ECO:0000313" key="8">
    <source>
        <dbReference type="Proteomes" id="UP000238157"/>
    </source>
</evidence>
<evidence type="ECO:0000256" key="1">
    <source>
        <dbReference type="ARBA" id="ARBA00000085"/>
    </source>
</evidence>
<dbReference type="PROSITE" id="PS50109">
    <property type="entry name" value="HIS_KIN"/>
    <property type="match status" value="1"/>
</dbReference>
<dbReference type="EMBL" id="PVTR01000013">
    <property type="protein sequence ID" value="PRY85284.1"/>
    <property type="molecule type" value="Genomic_DNA"/>
</dbReference>
<dbReference type="InterPro" id="IPR003661">
    <property type="entry name" value="HisK_dim/P_dom"/>
</dbReference>
<feature type="transmembrane region" description="Helical" evidence="5">
    <location>
        <begin position="269"/>
        <end position="288"/>
    </location>
</feature>
<keyword evidence="5" id="KW-0812">Transmembrane</keyword>
<dbReference type="SMART" id="SM00387">
    <property type="entry name" value="HATPase_c"/>
    <property type="match status" value="1"/>
</dbReference>
<feature type="transmembrane region" description="Helical" evidence="5">
    <location>
        <begin position="172"/>
        <end position="195"/>
    </location>
</feature>
<dbReference type="PANTHER" id="PTHR43065:SF50">
    <property type="entry name" value="HISTIDINE KINASE"/>
    <property type="match status" value="1"/>
</dbReference>
<feature type="coiled-coil region" evidence="4">
    <location>
        <begin position="377"/>
        <end position="440"/>
    </location>
</feature>
<organism evidence="7 8">
    <name type="scientific">Mongoliibacter ruber</name>
    <dbReference type="NCBI Taxonomy" id="1750599"/>
    <lineage>
        <taxon>Bacteria</taxon>
        <taxon>Pseudomonadati</taxon>
        <taxon>Bacteroidota</taxon>
        <taxon>Cytophagia</taxon>
        <taxon>Cytophagales</taxon>
        <taxon>Cyclobacteriaceae</taxon>
        <taxon>Mongoliibacter</taxon>
    </lineage>
</organism>
<dbReference type="Pfam" id="PF07695">
    <property type="entry name" value="7TMR-DISM_7TM"/>
    <property type="match status" value="1"/>
</dbReference>
<feature type="transmembrane region" description="Helical" evidence="5">
    <location>
        <begin position="234"/>
        <end position="257"/>
    </location>
</feature>
<dbReference type="Pfam" id="PF02518">
    <property type="entry name" value="HATPase_c"/>
    <property type="match status" value="1"/>
</dbReference>
<dbReference type="PANTHER" id="PTHR43065">
    <property type="entry name" value="SENSOR HISTIDINE KINASE"/>
    <property type="match status" value="1"/>
</dbReference>
<dbReference type="EC" id="2.7.13.3" evidence="2"/>
<dbReference type="InterPro" id="IPR005467">
    <property type="entry name" value="His_kinase_dom"/>
</dbReference>
<keyword evidence="8" id="KW-1185">Reference proteome</keyword>
<feature type="transmembrane region" description="Helical" evidence="5">
    <location>
        <begin position="327"/>
        <end position="350"/>
    </location>
</feature>
<dbReference type="GO" id="GO:0000155">
    <property type="term" value="F:phosphorelay sensor kinase activity"/>
    <property type="evidence" value="ECO:0007669"/>
    <property type="project" value="InterPro"/>
</dbReference>
<comment type="caution">
    <text evidence="7">The sequence shown here is derived from an EMBL/GenBank/DDBJ whole genome shotgun (WGS) entry which is preliminary data.</text>
</comment>
<dbReference type="Gene3D" id="3.30.565.10">
    <property type="entry name" value="Histidine kinase-like ATPase, C-terminal domain"/>
    <property type="match status" value="1"/>
</dbReference>